<organism evidence="2 3">
    <name type="scientific">Homarus americanus</name>
    <name type="common">American lobster</name>
    <dbReference type="NCBI Taxonomy" id="6706"/>
    <lineage>
        <taxon>Eukaryota</taxon>
        <taxon>Metazoa</taxon>
        <taxon>Ecdysozoa</taxon>
        <taxon>Arthropoda</taxon>
        <taxon>Crustacea</taxon>
        <taxon>Multicrustacea</taxon>
        <taxon>Malacostraca</taxon>
        <taxon>Eumalacostraca</taxon>
        <taxon>Eucarida</taxon>
        <taxon>Decapoda</taxon>
        <taxon>Pleocyemata</taxon>
        <taxon>Astacidea</taxon>
        <taxon>Nephropoidea</taxon>
        <taxon>Nephropidae</taxon>
        <taxon>Homarus</taxon>
    </lineage>
</organism>
<protein>
    <submittedName>
        <fullName evidence="2">Putative Spindle and kinetochore-associated protein 2-like</fullName>
    </submittedName>
</protein>
<gene>
    <name evidence="2" type="primary">SKA2-L</name>
    <name evidence="2" type="ORF">Hamer_G022338</name>
</gene>
<dbReference type="Gene3D" id="6.10.250.1380">
    <property type="match status" value="1"/>
</dbReference>
<dbReference type="AlphaFoldDB" id="A0A8J5MJY2"/>
<evidence type="ECO:0000313" key="2">
    <source>
        <dbReference type="EMBL" id="KAG7153982.1"/>
    </source>
</evidence>
<dbReference type="InterPro" id="IPR042091">
    <property type="entry name" value="Ska2_N"/>
</dbReference>
<evidence type="ECO:0000259" key="1">
    <source>
        <dbReference type="Pfam" id="PF16740"/>
    </source>
</evidence>
<feature type="domain" description="Ska2 N-terminal" evidence="1">
    <location>
        <begin position="2"/>
        <end position="100"/>
    </location>
</feature>
<reference evidence="2" key="1">
    <citation type="journal article" date="2021" name="Sci. Adv.">
        <title>The American lobster genome reveals insights on longevity, neural, and immune adaptations.</title>
        <authorList>
            <person name="Polinski J.M."/>
            <person name="Zimin A.V."/>
            <person name="Clark K.F."/>
            <person name="Kohn A.B."/>
            <person name="Sadowski N."/>
            <person name="Timp W."/>
            <person name="Ptitsyn A."/>
            <person name="Khanna P."/>
            <person name="Romanova D.Y."/>
            <person name="Williams P."/>
            <person name="Greenwood S.J."/>
            <person name="Moroz L.L."/>
            <person name="Walt D.R."/>
            <person name="Bodnar A.G."/>
        </authorList>
    </citation>
    <scope>NUCLEOTIDE SEQUENCE</scope>
    <source>
        <strain evidence="2">GMGI-L3</strain>
    </source>
</reference>
<name>A0A8J5MJY2_HOMAM</name>
<accession>A0A8J5MJY2</accession>
<dbReference type="Proteomes" id="UP000747542">
    <property type="component" value="Unassembled WGS sequence"/>
</dbReference>
<evidence type="ECO:0000313" key="3">
    <source>
        <dbReference type="Proteomes" id="UP000747542"/>
    </source>
</evidence>
<dbReference type="Pfam" id="PF16740">
    <property type="entry name" value="SKA2"/>
    <property type="match status" value="1"/>
</dbReference>
<sequence length="113" mass="12293">MEPAVEKLEILFGKAESELATLSCKVDQEYTALASAQRSNSQVPSGLIRNVQNLRSELNQVSVEVLEFQKQQQAVMLSMQAQLNTLCSQFDDLSSLTGQAAVDEGSGKEKASK</sequence>
<dbReference type="EMBL" id="JAHLQT010045864">
    <property type="protein sequence ID" value="KAG7153982.1"/>
    <property type="molecule type" value="Genomic_DNA"/>
</dbReference>
<comment type="caution">
    <text evidence="2">The sequence shown here is derived from an EMBL/GenBank/DDBJ whole genome shotgun (WGS) entry which is preliminary data.</text>
</comment>
<proteinExistence type="predicted"/>
<keyword evidence="3" id="KW-1185">Reference proteome</keyword>